<reference evidence="2" key="1">
    <citation type="submission" date="2006-10" db="EMBL/GenBank/DDBJ databases">
        <authorList>
            <person name="Amadeo P."/>
            <person name="Zhao Q."/>
            <person name="Wortman J."/>
            <person name="Fraser-Liggett C."/>
            <person name="Carlton J."/>
        </authorList>
    </citation>
    <scope>NUCLEOTIDE SEQUENCE</scope>
    <source>
        <strain evidence="2">G3</strain>
    </source>
</reference>
<accession>A2DC31</accession>
<protein>
    <submittedName>
        <fullName evidence="2">Uncharacterized protein</fullName>
    </submittedName>
</protein>
<dbReference type="SMR" id="A2DC31"/>
<evidence type="ECO:0000313" key="2">
    <source>
        <dbReference type="EMBL" id="EAY22072.1"/>
    </source>
</evidence>
<dbReference type="Proteomes" id="UP000001542">
    <property type="component" value="Unassembled WGS sequence"/>
</dbReference>
<proteinExistence type="predicted"/>
<dbReference type="VEuPathDB" id="TrichDB:TVAGG3_0263550"/>
<evidence type="ECO:0000313" key="3">
    <source>
        <dbReference type="Proteomes" id="UP000001542"/>
    </source>
</evidence>
<feature type="region of interest" description="Disordered" evidence="1">
    <location>
        <begin position="219"/>
        <end position="249"/>
    </location>
</feature>
<keyword evidence="3" id="KW-1185">Reference proteome</keyword>
<dbReference type="PANTHER" id="PTHR38019:SF1">
    <property type="entry name" value="N-ACETYLTRANSFERASE DOMAIN-CONTAINING PROTEIN"/>
    <property type="match status" value="1"/>
</dbReference>
<dbReference type="EMBL" id="DS113186">
    <property type="protein sequence ID" value="EAY22072.1"/>
    <property type="molecule type" value="Genomic_DNA"/>
</dbReference>
<dbReference type="OMA" id="HMSESIE"/>
<dbReference type="KEGG" id="tva:5467625"/>
<dbReference type="PANTHER" id="PTHR38019">
    <property type="entry name" value="KDA ANTIGEN P200, PUTATIVE-RELATED"/>
    <property type="match status" value="1"/>
</dbReference>
<reference evidence="2" key="2">
    <citation type="journal article" date="2007" name="Science">
        <title>Draft genome sequence of the sexually transmitted pathogen Trichomonas vaginalis.</title>
        <authorList>
            <person name="Carlton J.M."/>
            <person name="Hirt R.P."/>
            <person name="Silva J.C."/>
            <person name="Delcher A.L."/>
            <person name="Schatz M."/>
            <person name="Zhao Q."/>
            <person name="Wortman J.R."/>
            <person name="Bidwell S.L."/>
            <person name="Alsmark U.C.M."/>
            <person name="Besteiro S."/>
            <person name="Sicheritz-Ponten T."/>
            <person name="Noel C.J."/>
            <person name="Dacks J.B."/>
            <person name="Foster P.G."/>
            <person name="Simillion C."/>
            <person name="Van de Peer Y."/>
            <person name="Miranda-Saavedra D."/>
            <person name="Barton G.J."/>
            <person name="Westrop G.D."/>
            <person name="Mueller S."/>
            <person name="Dessi D."/>
            <person name="Fiori P.L."/>
            <person name="Ren Q."/>
            <person name="Paulsen I."/>
            <person name="Zhang H."/>
            <person name="Bastida-Corcuera F.D."/>
            <person name="Simoes-Barbosa A."/>
            <person name="Brown M.T."/>
            <person name="Hayes R.D."/>
            <person name="Mukherjee M."/>
            <person name="Okumura C.Y."/>
            <person name="Schneider R."/>
            <person name="Smith A.J."/>
            <person name="Vanacova S."/>
            <person name="Villalvazo M."/>
            <person name="Haas B.J."/>
            <person name="Pertea M."/>
            <person name="Feldblyum T.V."/>
            <person name="Utterback T.R."/>
            <person name="Shu C.L."/>
            <person name="Osoegawa K."/>
            <person name="de Jong P.J."/>
            <person name="Hrdy I."/>
            <person name="Horvathova L."/>
            <person name="Zubacova Z."/>
            <person name="Dolezal P."/>
            <person name="Malik S.B."/>
            <person name="Logsdon J.M. Jr."/>
            <person name="Henze K."/>
            <person name="Gupta A."/>
            <person name="Wang C.C."/>
            <person name="Dunne R.L."/>
            <person name="Upcroft J.A."/>
            <person name="Upcroft P."/>
            <person name="White O."/>
            <person name="Salzberg S.L."/>
            <person name="Tang P."/>
            <person name="Chiu C.-H."/>
            <person name="Lee Y.-S."/>
            <person name="Embley T.M."/>
            <person name="Coombs G.H."/>
            <person name="Mottram J.C."/>
            <person name="Tachezy J."/>
            <person name="Fraser-Liggett C.M."/>
            <person name="Johnson P.J."/>
        </authorList>
    </citation>
    <scope>NUCLEOTIDE SEQUENCE [LARGE SCALE GENOMIC DNA]</scope>
    <source>
        <strain evidence="2">G3</strain>
    </source>
</reference>
<organism evidence="2 3">
    <name type="scientific">Trichomonas vaginalis (strain ATCC PRA-98 / G3)</name>
    <dbReference type="NCBI Taxonomy" id="412133"/>
    <lineage>
        <taxon>Eukaryota</taxon>
        <taxon>Metamonada</taxon>
        <taxon>Parabasalia</taxon>
        <taxon>Trichomonadida</taxon>
        <taxon>Trichomonadidae</taxon>
        <taxon>Trichomonas</taxon>
    </lineage>
</organism>
<gene>
    <name evidence="2" type="ORF">TVAG_457070</name>
</gene>
<dbReference type="InParanoid" id="A2DC31"/>
<dbReference type="AlphaFoldDB" id="A2DC31"/>
<sequence>MDSLAGNQPLFKNTEVSNVVYEPYKSKKYRSIEEVDFNNCKLIPVFSEAATNKAMMKLGYQPQDLVQLSGESIDRIPGSEDIRRRIINEMEERRKNAFQKIIEERKNILAQENPPPKPSAQRLGKDYGEIIKEQQRQINVLKRTKEEHISKKNNQLKKIEESDKDAAKRIKEYRKQRNQELAERRAKQEKREKEVYEKLTQEIMQQKLAAEIQRQKFEEEAEMREQNNSLRRLKPKPWKDSLSDNSSVNSKLLQNREKIENEAREKAKQIIEKQNHAIQIAQKRKLDKMKEISTRIKEQDARLAQKQQMLEEKERESVISLINSINNKISKSENILQEQRRSMRKMLKEKHLLLEKKSEEVSQRRQRLELERLSKLNDAINHTDSVADKKRAISELRLSNYQKMNEQLREKAQSVLSQKQKIEEETKAHMSESIEKQNNAIKRSEELQKKRNEELKKRAAVDWEKRKLGSEKARMINLQRQYARQEKAEKTEQRMNQLYEERMERKEQHEIAIEKIKMMRMKMMEEVPDDTKE</sequence>
<evidence type="ECO:0000256" key="1">
    <source>
        <dbReference type="SAM" id="MobiDB-lite"/>
    </source>
</evidence>
<dbReference type="VEuPathDB" id="TrichDB:TVAG_457070"/>
<name>A2DC31_TRIV3</name>
<dbReference type="RefSeq" id="XP_001583058.1">
    <property type="nucleotide sequence ID" value="XM_001583008.1"/>
</dbReference>